<keyword evidence="15" id="KW-1185">Reference proteome</keyword>
<evidence type="ECO:0000256" key="7">
    <source>
        <dbReference type="ARBA" id="ARBA00022842"/>
    </source>
</evidence>
<dbReference type="Gene3D" id="3.60.10.10">
    <property type="entry name" value="Endonuclease/exonuclease/phosphatase"/>
    <property type="match status" value="1"/>
</dbReference>
<sequence length="391" mass="45292">MTLQGSKIKLASYNVNGLGNPIKRNKVISKMKKEGVGVIFLQETHLSDKEHVKLKRSGYNKEFSSSYKSGHRRGVSILISNKVKFEKLKTITDKEGRYVFVIGRLEGELVSLLNVYAPPGSDWELFKNILDMVATQGKGILIGGGDFNQRLNSELDTSGKPRQKSTVGKKINKLLRQLGILDIWRELNPFKRDYTYFSAPHNVYSRIDYFFVYKKDRYRVESCDIGVMDLSDHCPVYLKIIMDKEKKHTVWRLNSSLLTGQMKDDIEKDICEYVEQNDNGEVSPTVIWDACKVVMRGKLISRAAYRKKVKQQTLTTLQTELEKLEKQHKYTMDDKTMVEIKQKRAELNDIMSQETQKNMIYTKQRYYEAGSRERRACATSGKKNCWRNFCL</sequence>
<feature type="active site" description="Proton acceptor" evidence="9">
    <location>
        <position position="233"/>
    </location>
</feature>
<evidence type="ECO:0000313" key="14">
    <source>
        <dbReference type="Ensembl" id="ENSAPOP00000008568.1"/>
    </source>
</evidence>
<reference evidence="14" key="1">
    <citation type="submission" date="2025-08" db="UniProtKB">
        <authorList>
            <consortium name="Ensembl"/>
        </authorList>
    </citation>
    <scope>IDENTIFICATION</scope>
</reference>
<keyword evidence="6" id="KW-0378">Hydrolase</keyword>
<evidence type="ECO:0000256" key="8">
    <source>
        <dbReference type="ARBA" id="ARBA00023204"/>
    </source>
</evidence>
<evidence type="ECO:0000256" key="1">
    <source>
        <dbReference type="ARBA" id="ARBA00000493"/>
    </source>
</evidence>
<dbReference type="STRING" id="80966.ENSAPOP00000008568"/>
<feature type="site" description="Transition state stabilizer" evidence="11">
    <location>
        <position position="148"/>
    </location>
</feature>
<feature type="coiled-coil region" evidence="12">
    <location>
        <begin position="307"/>
        <end position="357"/>
    </location>
</feature>
<evidence type="ECO:0000256" key="3">
    <source>
        <dbReference type="ARBA" id="ARBA00012115"/>
    </source>
</evidence>
<dbReference type="EC" id="3.1.11.2" evidence="3"/>
<feature type="binding site" evidence="10">
    <location>
        <position position="14"/>
    </location>
    <ligand>
        <name>Mg(2+)</name>
        <dbReference type="ChEBI" id="CHEBI:18420"/>
        <label>1</label>
    </ligand>
</feature>
<accession>A0A3Q1EWB0</accession>
<dbReference type="InterPro" id="IPR004808">
    <property type="entry name" value="AP_endonuc_1"/>
</dbReference>
<evidence type="ECO:0000256" key="5">
    <source>
        <dbReference type="ARBA" id="ARBA00022763"/>
    </source>
</evidence>
<feature type="binding site" evidence="10">
    <location>
        <position position="43"/>
    </location>
    <ligand>
        <name>Mg(2+)</name>
        <dbReference type="ChEBI" id="CHEBI:18420"/>
        <label>1</label>
    </ligand>
</feature>
<organism evidence="14 15">
    <name type="scientific">Acanthochromis polyacanthus</name>
    <name type="common">spiny chromis</name>
    <dbReference type="NCBI Taxonomy" id="80966"/>
    <lineage>
        <taxon>Eukaryota</taxon>
        <taxon>Metazoa</taxon>
        <taxon>Chordata</taxon>
        <taxon>Craniata</taxon>
        <taxon>Vertebrata</taxon>
        <taxon>Euteleostomi</taxon>
        <taxon>Actinopterygii</taxon>
        <taxon>Neopterygii</taxon>
        <taxon>Teleostei</taxon>
        <taxon>Neoteleostei</taxon>
        <taxon>Acanthomorphata</taxon>
        <taxon>Ovalentaria</taxon>
        <taxon>Pomacentridae</taxon>
        <taxon>Acanthochromis</taxon>
    </lineage>
</organism>
<evidence type="ECO:0000259" key="13">
    <source>
        <dbReference type="Pfam" id="PF03372"/>
    </source>
</evidence>
<dbReference type="GO" id="GO:0003906">
    <property type="term" value="F:DNA-(apurinic or apyrimidinic site) endonuclease activity"/>
    <property type="evidence" value="ECO:0007669"/>
    <property type="project" value="TreeGrafter"/>
</dbReference>
<feature type="domain" description="Endonuclease/exonuclease/phosphatase" evidence="13">
    <location>
        <begin position="11"/>
        <end position="233"/>
    </location>
</feature>
<feature type="binding site" evidence="10">
    <location>
        <position position="232"/>
    </location>
    <ligand>
        <name>Mg(2+)</name>
        <dbReference type="ChEBI" id="CHEBI:18420"/>
        <label>1</label>
    </ligand>
</feature>
<feature type="site" description="Important for catalytic activity" evidence="11">
    <location>
        <position position="208"/>
    </location>
</feature>
<evidence type="ECO:0000256" key="10">
    <source>
        <dbReference type="PIRSR" id="PIRSR604808-2"/>
    </source>
</evidence>
<keyword evidence="4 10" id="KW-0479">Metal-binding</keyword>
<dbReference type="InterPro" id="IPR005135">
    <property type="entry name" value="Endo/exonuclease/phosphatase"/>
</dbReference>
<comment type="similarity">
    <text evidence="2">Belongs to the DNA repair enzymes AP/ExoA family.</text>
</comment>
<protein>
    <recommendedName>
        <fullName evidence="3">exodeoxyribonuclease III</fullName>
        <ecNumber evidence="3">3.1.11.2</ecNumber>
    </recommendedName>
</protein>
<evidence type="ECO:0000313" key="15">
    <source>
        <dbReference type="Proteomes" id="UP000257200"/>
    </source>
</evidence>
<feature type="binding site" evidence="10">
    <location>
        <position position="148"/>
    </location>
    <ligand>
        <name>Mg(2+)</name>
        <dbReference type="ChEBI" id="CHEBI:18420"/>
        <label>1</label>
    </ligand>
</feature>
<keyword evidence="8" id="KW-0234">DNA repair</keyword>
<dbReference type="GO" id="GO:0005634">
    <property type="term" value="C:nucleus"/>
    <property type="evidence" value="ECO:0007669"/>
    <property type="project" value="TreeGrafter"/>
</dbReference>
<feature type="binding site" evidence="10">
    <location>
        <position position="233"/>
    </location>
    <ligand>
        <name>Mg(2+)</name>
        <dbReference type="ChEBI" id="CHEBI:18420"/>
        <label>1</label>
    </ligand>
</feature>
<evidence type="ECO:0000256" key="11">
    <source>
        <dbReference type="PIRSR" id="PIRSR604808-3"/>
    </source>
</evidence>
<feature type="active site" evidence="9">
    <location>
        <position position="116"/>
    </location>
</feature>
<name>A0A3Q1EWB0_9TELE</name>
<keyword evidence="5" id="KW-0227">DNA damage</keyword>
<comment type="catalytic activity">
    <reaction evidence="1">
        <text>Exonucleolytic cleavage in the 3'- to 5'-direction to yield nucleoside 5'-phosphates.</text>
        <dbReference type="EC" id="3.1.11.2"/>
    </reaction>
</comment>
<dbReference type="GO" id="GO:0006284">
    <property type="term" value="P:base-excision repair"/>
    <property type="evidence" value="ECO:0007669"/>
    <property type="project" value="TreeGrafter"/>
</dbReference>
<keyword evidence="12" id="KW-0175">Coiled coil</keyword>
<dbReference type="AlphaFoldDB" id="A0A3Q1EWB0"/>
<dbReference type="GO" id="GO:0008081">
    <property type="term" value="F:phosphoric diester hydrolase activity"/>
    <property type="evidence" value="ECO:0007669"/>
    <property type="project" value="TreeGrafter"/>
</dbReference>
<dbReference type="PANTHER" id="PTHR22748:SF26">
    <property type="entry name" value="ENDONUCLEASE_EXONUCLEASE_PHOSPHATASE DOMAIN-CONTAINING PROTEIN"/>
    <property type="match status" value="1"/>
</dbReference>
<feature type="site" description="Interaction with DNA substrate" evidence="11">
    <location>
        <position position="233"/>
    </location>
</feature>
<comment type="cofactor">
    <cofactor evidence="10">
        <name>Mg(2+)</name>
        <dbReference type="ChEBI" id="CHEBI:18420"/>
    </cofactor>
    <cofactor evidence="10">
        <name>Mn(2+)</name>
        <dbReference type="ChEBI" id="CHEBI:29035"/>
    </cofactor>
    <text evidence="10">Probably binds two magnesium or manganese ions per subunit.</text>
</comment>
<dbReference type="Ensembl" id="ENSAPOT00000003036.1">
    <property type="protein sequence ID" value="ENSAPOP00000008568.1"/>
    <property type="gene ID" value="ENSAPOG00000010713.1"/>
</dbReference>
<dbReference type="GeneTree" id="ENSGT00950000183016"/>
<dbReference type="CDD" id="cd09076">
    <property type="entry name" value="L1-EN"/>
    <property type="match status" value="1"/>
</dbReference>
<evidence type="ECO:0000256" key="4">
    <source>
        <dbReference type="ARBA" id="ARBA00022723"/>
    </source>
</evidence>
<evidence type="ECO:0000256" key="6">
    <source>
        <dbReference type="ARBA" id="ARBA00022801"/>
    </source>
</evidence>
<dbReference type="Proteomes" id="UP000257200">
    <property type="component" value="Unplaced"/>
</dbReference>
<feature type="binding site" evidence="10">
    <location>
        <position position="146"/>
    </location>
    <ligand>
        <name>Mg(2+)</name>
        <dbReference type="ChEBI" id="CHEBI:18420"/>
        <label>1</label>
    </ligand>
</feature>
<reference evidence="14" key="2">
    <citation type="submission" date="2025-09" db="UniProtKB">
        <authorList>
            <consortium name="Ensembl"/>
        </authorList>
    </citation>
    <scope>IDENTIFICATION</scope>
</reference>
<feature type="active site" description="Proton donor/acceptor" evidence="9">
    <location>
        <position position="146"/>
    </location>
</feature>
<keyword evidence="7 10" id="KW-0460">Magnesium</keyword>
<dbReference type="PANTHER" id="PTHR22748">
    <property type="entry name" value="AP ENDONUCLEASE"/>
    <property type="match status" value="1"/>
</dbReference>
<proteinExistence type="inferred from homology"/>
<dbReference type="InterPro" id="IPR036691">
    <property type="entry name" value="Endo/exonu/phosph_ase_sf"/>
</dbReference>
<evidence type="ECO:0000256" key="12">
    <source>
        <dbReference type="SAM" id="Coils"/>
    </source>
</evidence>
<dbReference type="GO" id="GO:0046872">
    <property type="term" value="F:metal ion binding"/>
    <property type="evidence" value="ECO:0007669"/>
    <property type="project" value="UniProtKB-KW"/>
</dbReference>
<evidence type="ECO:0000256" key="9">
    <source>
        <dbReference type="PIRSR" id="PIRSR604808-1"/>
    </source>
</evidence>
<dbReference type="Pfam" id="PF03372">
    <property type="entry name" value="Exo_endo_phos"/>
    <property type="match status" value="1"/>
</dbReference>
<evidence type="ECO:0000256" key="2">
    <source>
        <dbReference type="ARBA" id="ARBA00007092"/>
    </source>
</evidence>
<dbReference type="SUPFAM" id="SSF56219">
    <property type="entry name" value="DNase I-like"/>
    <property type="match status" value="1"/>
</dbReference>
<dbReference type="InParanoid" id="A0A3Q1EWB0"/>
<dbReference type="GO" id="GO:0008311">
    <property type="term" value="F:double-stranded DNA 3'-5' DNA exonuclease activity"/>
    <property type="evidence" value="ECO:0007669"/>
    <property type="project" value="UniProtKB-EC"/>
</dbReference>
<keyword evidence="10" id="KW-0464">Manganese</keyword>